<evidence type="ECO:0000313" key="1">
    <source>
        <dbReference type="EMBL" id="QIW98995.1"/>
    </source>
</evidence>
<name>A0A6H0XWD6_9PEZI</name>
<proteinExistence type="predicted"/>
<accession>A0A6H0XWD6</accession>
<protein>
    <submittedName>
        <fullName evidence="1">Uncharacterized protein</fullName>
    </submittedName>
</protein>
<dbReference type="EMBL" id="CP051141">
    <property type="protein sequence ID" value="QIW98995.1"/>
    <property type="molecule type" value="Genomic_DNA"/>
</dbReference>
<keyword evidence="2" id="KW-1185">Reference proteome</keyword>
<evidence type="ECO:0000313" key="2">
    <source>
        <dbReference type="Proteomes" id="UP000503462"/>
    </source>
</evidence>
<organism evidence="1 2">
    <name type="scientific">Peltaster fructicola</name>
    <dbReference type="NCBI Taxonomy" id="286661"/>
    <lineage>
        <taxon>Eukaryota</taxon>
        <taxon>Fungi</taxon>
        <taxon>Dikarya</taxon>
        <taxon>Ascomycota</taxon>
        <taxon>Pezizomycotina</taxon>
        <taxon>Dothideomycetes</taxon>
        <taxon>Dothideomycetes incertae sedis</taxon>
        <taxon>Peltaster</taxon>
    </lineage>
</organism>
<dbReference type="AlphaFoldDB" id="A0A6H0XWD6"/>
<reference evidence="1 2" key="1">
    <citation type="journal article" date="2016" name="Sci. Rep.">
        <title>Peltaster fructicola genome reveals evolution from an invasive phytopathogen to an ectophytic parasite.</title>
        <authorList>
            <person name="Xu C."/>
            <person name="Chen H."/>
            <person name="Gleason M.L."/>
            <person name="Xu J.R."/>
            <person name="Liu H."/>
            <person name="Zhang R."/>
            <person name="Sun G."/>
        </authorList>
    </citation>
    <scope>NUCLEOTIDE SEQUENCE [LARGE SCALE GENOMIC DNA]</scope>
    <source>
        <strain evidence="1 2">LNHT1506</strain>
    </source>
</reference>
<gene>
    <name evidence="1" type="ORF">AMS68_004513</name>
</gene>
<dbReference type="Proteomes" id="UP000503462">
    <property type="component" value="Chromosome 3"/>
</dbReference>
<sequence>MATQLDLLSAKALTYHCMRSGPDSPDYALPFMPALHARVVKDIGELLSFSMSKGKQGCIPPEWELTGGIKVVVEDMCQRWEAQAHLPCVAYTAVWSPKDSDMWEHPEGAALWIHADQNTKELHDDKLTLPLAELMEKHRLSYHPYHWHPDKWWNKKKATGMEEAVNKAEYSRAARL</sequence>